<feature type="compositionally biased region" description="Pro residues" evidence="1">
    <location>
        <begin position="48"/>
        <end position="60"/>
    </location>
</feature>
<feature type="region of interest" description="Disordered" evidence="1">
    <location>
        <begin position="147"/>
        <end position="234"/>
    </location>
</feature>
<dbReference type="RefSeq" id="XP_010953679.1">
    <property type="nucleotide sequence ID" value="XM_010955377.2"/>
</dbReference>
<protein>
    <submittedName>
        <fullName evidence="2">Formin-like protein 20</fullName>
    </submittedName>
</protein>
<organism evidence="2">
    <name type="scientific">Camelus bactrianus</name>
    <name type="common">Bactrian camel</name>
    <dbReference type="NCBI Taxonomy" id="9837"/>
    <lineage>
        <taxon>Eukaryota</taxon>
        <taxon>Metazoa</taxon>
        <taxon>Chordata</taxon>
        <taxon>Craniata</taxon>
        <taxon>Vertebrata</taxon>
        <taxon>Euteleostomi</taxon>
        <taxon>Mammalia</taxon>
        <taxon>Eutheria</taxon>
        <taxon>Laurasiatheria</taxon>
        <taxon>Artiodactyla</taxon>
        <taxon>Tylopoda</taxon>
        <taxon>Camelidae</taxon>
        <taxon>Camelus</taxon>
    </lineage>
</organism>
<dbReference type="AlphaFoldDB" id="A0A9W3EQJ6"/>
<feature type="region of interest" description="Disordered" evidence="1">
    <location>
        <begin position="1"/>
        <end position="129"/>
    </location>
</feature>
<feature type="compositionally biased region" description="Low complexity" evidence="1">
    <location>
        <begin position="176"/>
        <end position="185"/>
    </location>
</feature>
<reference evidence="2" key="1">
    <citation type="submission" date="2025-08" db="UniProtKB">
        <authorList>
            <consortium name="RefSeq"/>
        </authorList>
    </citation>
    <scope>IDENTIFICATION</scope>
</reference>
<proteinExistence type="predicted"/>
<sequence>WAGTNPGKGKSRDTTGPPGKPPRDPTTPTRGGGPATPRTPAGLSQPSAVPPTPRPRPPPGLARSRLTPPTPEGSPFHSLTRPSASRPSVHHRHPASSGSPPGLAARGNAAERGGPTRGPRTATGGCVSGPEQVGWLLAARRLVGGAQVGVDRLPPPPTARAGEAKPAHTHARARTAPRQTPGPARRNPPPTRRGEARATAGQEQHSAPPRGQRSPHAKATGPCPHAAAVAPRGE</sequence>
<gene>
    <name evidence="2" type="primary">LOC105069283</name>
</gene>
<evidence type="ECO:0000313" key="2">
    <source>
        <dbReference type="RefSeq" id="XP_010953679.1"/>
    </source>
</evidence>
<name>A0A9W3EQJ6_CAMBA</name>
<dbReference type="KEGG" id="cbai:105069283"/>
<feature type="compositionally biased region" description="Low complexity" evidence="1">
    <location>
        <begin position="110"/>
        <end position="125"/>
    </location>
</feature>
<evidence type="ECO:0000256" key="1">
    <source>
        <dbReference type="SAM" id="MobiDB-lite"/>
    </source>
</evidence>
<feature type="non-terminal residue" evidence="2">
    <location>
        <position position="1"/>
    </location>
</feature>
<accession>A0A9W3EQJ6</accession>